<feature type="transmembrane region" description="Helical" evidence="11">
    <location>
        <begin position="75"/>
        <end position="93"/>
    </location>
</feature>
<keyword evidence="9" id="KW-0449">Lipoprotein</keyword>
<evidence type="ECO:0000256" key="9">
    <source>
        <dbReference type="ARBA" id="ARBA00023288"/>
    </source>
</evidence>
<keyword evidence="13" id="KW-1185">Reference proteome</keyword>
<keyword evidence="11" id="KW-1133">Transmembrane helix</keyword>
<dbReference type="PANTHER" id="PTHR34114:SF3">
    <property type="entry name" value="OS01G0559750 PROTEIN"/>
    <property type="match status" value="1"/>
</dbReference>
<dbReference type="KEGG" id="qsa:O6P43_015929"/>
<evidence type="ECO:0000256" key="4">
    <source>
        <dbReference type="ARBA" id="ARBA00022729"/>
    </source>
</evidence>
<evidence type="ECO:0000256" key="7">
    <source>
        <dbReference type="ARBA" id="ARBA00023180"/>
    </source>
</evidence>
<evidence type="ECO:0000256" key="8">
    <source>
        <dbReference type="ARBA" id="ARBA00023278"/>
    </source>
</evidence>
<dbReference type="GO" id="GO:0098552">
    <property type="term" value="C:side of membrane"/>
    <property type="evidence" value="ECO:0007669"/>
    <property type="project" value="UniProtKB-KW"/>
</dbReference>
<evidence type="ECO:0000256" key="3">
    <source>
        <dbReference type="ARBA" id="ARBA00022622"/>
    </source>
</evidence>
<keyword evidence="5" id="KW-0654">Proteoglycan</keyword>
<sequence>MSCLNTNRLILSFVVVLKTLFKVKKSNSLTMAFSKATLMAIMAVFLTFLSVIGAAHAAEAPAPSPTSPAVSISPSFGSACVAAVVALVVGSAIRI</sequence>
<evidence type="ECO:0000256" key="5">
    <source>
        <dbReference type="ARBA" id="ARBA00022974"/>
    </source>
</evidence>
<comment type="similarity">
    <text evidence="2">Belongs to the AG-peptide AGP family.</text>
</comment>
<dbReference type="Proteomes" id="UP001163823">
    <property type="component" value="Chromosome 6"/>
</dbReference>
<keyword evidence="6 11" id="KW-0472">Membrane</keyword>
<dbReference type="GO" id="GO:0012505">
    <property type="term" value="C:endomembrane system"/>
    <property type="evidence" value="ECO:0007669"/>
    <property type="project" value="UniProtKB-SubCell"/>
</dbReference>
<keyword evidence="8" id="KW-0379">Hydroxylation</keyword>
<evidence type="ECO:0000256" key="2">
    <source>
        <dbReference type="ARBA" id="ARBA00005835"/>
    </source>
</evidence>
<proteinExistence type="inferred from homology"/>
<evidence type="ECO:0000313" key="13">
    <source>
        <dbReference type="Proteomes" id="UP001163823"/>
    </source>
</evidence>
<gene>
    <name evidence="12" type="ORF">O6P43_015929</name>
</gene>
<dbReference type="PANTHER" id="PTHR34114">
    <property type="entry name" value="ARABINOGALACTAN PEPTIDE 1"/>
    <property type="match status" value="1"/>
</dbReference>
<evidence type="ECO:0000256" key="10">
    <source>
        <dbReference type="ARBA" id="ARBA00037868"/>
    </source>
</evidence>
<keyword evidence="4" id="KW-0732">Signal</keyword>
<comment type="caution">
    <text evidence="12">The sequence shown here is derived from an EMBL/GenBank/DDBJ whole genome shotgun (WGS) entry which is preliminary data.</text>
</comment>
<protein>
    <submittedName>
        <fullName evidence="12">Arabinogalactan protein 15</fullName>
    </submittedName>
</protein>
<keyword evidence="3" id="KW-0336">GPI-anchor</keyword>
<evidence type="ECO:0000313" key="12">
    <source>
        <dbReference type="EMBL" id="KAJ7966462.1"/>
    </source>
</evidence>
<dbReference type="InterPro" id="IPR039281">
    <property type="entry name" value="AGP3/12/13/14/21"/>
</dbReference>
<comment type="subcellular location">
    <subcellularLocation>
        <location evidence="10">Endomembrane system</location>
        <topology evidence="10">Lipid-anchor</topology>
    </subcellularLocation>
    <subcellularLocation>
        <location evidence="1">Membrane</location>
        <topology evidence="1">Lipid-anchor</topology>
        <topology evidence="1">GPI-anchor</topology>
    </subcellularLocation>
</comment>
<keyword evidence="11" id="KW-0812">Transmembrane</keyword>
<evidence type="ECO:0000256" key="6">
    <source>
        <dbReference type="ARBA" id="ARBA00023136"/>
    </source>
</evidence>
<dbReference type="AlphaFoldDB" id="A0AAD7PT29"/>
<reference evidence="12" key="1">
    <citation type="journal article" date="2023" name="Science">
        <title>Elucidation of the pathway for biosynthesis of saponin adjuvants from the soapbark tree.</title>
        <authorList>
            <person name="Reed J."/>
            <person name="Orme A."/>
            <person name="El-Demerdash A."/>
            <person name="Owen C."/>
            <person name="Martin L.B.B."/>
            <person name="Misra R.C."/>
            <person name="Kikuchi S."/>
            <person name="Rejzek M."/>
            <person name="Martin A.C."/>
            <person name="Harkess A."/>
            <person name="Leebens-Mack J."/>
            <person name="Louveau T."/>
            <person name="Stephenson M.J."/>
            <person name="Osbourn A."/>
        </authorList>
    </citation>
    <scope>NUCLEOTIDE SEQUENCE</scope>
    <source>
        <strain evidence="12">S10</strain>
    </source>
</reference>
<feature type="transmembrane region" description="Helical" evidence="11">
    <location>
        <begin position="36"/>
        <end position="55"/>
    </location>
</feature>
<evidence type="ECO:0000256" key="1">
    <source>
        <dbReference type="ARBA" id="ARBA00004589"/>
    </source>
</evidence>
<name>A0AAD7PT29_QUISA</name>
<keyword evidence="7" id="KW-0325">Glycoprotein</keyword>
<accession>A0AAD7PT29</accession>
<dbReference type="EMBL" id="JARAOO010000006">
    <property type="protein sequence ID" value="KAJ7966462.1"/>
    <property type="molecule type" value="Genomic_DNA"/>
</dbReference>
<organism evidence="12 13">
    <name type="scientific">Quillaja saponaria</name>
    <name type="common">Soap bark tree</name>
    <dbReference type="NCBI Taxonomy" id="32244"/>
    <lineage>
        <taxon>Eukaryota</taxon>
        <taxon>Viridiplantae</taxon>
        <taxon>Streptophyta</taxon>
        <taxon>Embryophyta</taxon>
        <taxon>Tracheophyta</taxon>
        <taxon>Spermatophyta</taxon>
        <taxon>Magnoliopsida</taxon>
        <taxon>eudicotyledons</taxon>
        <taxon>Gunneridae</taxon>
        <taxon>Pentapetalae</taxon>
        <taxon>rosids</taxon>
        <taxon>fabids</taxon>
        <taxon>Fabales</taxon>
        <taxon>Quillajaceae</taxon>
        <taxon>Quillaja</taxon>
    </lineage>
</organism>
<evidence type="ECO:0000256" key="11">
    <source>
        <dbReference type="SAM" id="Phobius"/>
    </source>
</evidence>